<gene>
    <name evidence="1" type="ORF">HF325_004654</name>
</gene>
<proteinExistence type="predicted"/>
<reference evidence="1" key="1">
    <citation type="submission" date="2020-10" db="EMBL/GenBank/DDBJ databases">
        <title>The Whole-Genome Sequence of Metschnikowia persimmonesis, a Novel Endophytic Yeast Species Isolated from Medicinal Plant Diospyros kaki Thumb.</title>
        <authorList>
            <person name="Rahmat E."/>
            <person name="Kang Y."/>
        </authorList>
    </citation>
    <scope>NUCLEOTIDE SEQUENCE</scope>
    <source>
        <strain evidence="1">KIOM G15050</strain>
    </source>
</reference>
<sequence>MYINNQKTDPSSVRNSWRLKNKKKLRKIEPESVDEYIEEGAIEEESGDRWHGSDLAKALRFYQKAYTNYRKAIDIGLPDQRPLVQLAHYNALRLLFHVYTQYQKTDGVDISELTNVTEVVDAGSNLVYQEIPEIVKAHETAIEYAGADAPTDLLFNAAIVYIEAIEETNASTEIFEMASRSMQLLKNVLERQASELEVTSGVKPADVDPNEFTSPADMLDTVISVFSLVQTLYESVGGTAEKNAAVTSLVGQFVTDSETVGRQILGNADIKQEQRLEYLLGKTYASAASCTSLKDVFAEWDNSFLPQSPERYMLAADCIESFMLRTNINSPYSETPEEYWDALTKMDQYIKQAHEMLNTKFKEAKASPASSQTLGLGSITSQIAKVCIARSDIDLQRSHLPLEKAVANLWILQANAKAFVKSAMNLAKQSGGMRETIVEKVQRERRRIEAVCRLCALERKALEQELDTIVGAGRWQSEVENMRNFGYTSSTCPTSKGKGQSVCIGFQRIKKKKSI</sequence>
<organism evidence="1 2">
    <name type="scientific">Metschnikowia pulcherrima</name>
    <dbReference type="NCBI Taxonomy" id="27326"/>
    <lineage>
        <taxon>Eukaryota</taxon>
        <taxon>Fungi</taxon>
        <taxon>Dikarya</taxon>
        <taxon>Ascomycota</taxon>
        <taxon>Saccharomycotina</taxon>
        <taxon>Pichiomycetes</taxon>
        <taxon>Metschnikowiaceae</taxon>
        <taxon>Metschnikowia</taxon>
    </lineage>
</organism>
<dbReference type="OrthoDB" id="5328412at2759"/>
<keyword evidence="2" id="KW-1185">Reference proteome</keyword>
<dbReference type="AlphaFoldDB" id="A0A8H7GPP8"/>
<dbReference type="Proteomes" id="UP000649328">
    <property type="component" value="Unassembled WGS sequence"/>
</dbReference>
<evidence type="ECO:0000313" key="2">
    <source>
        <dbReference type="Proteomes" id="UP000649328"/>
    </source>
</evidence>
<name>A0A8H7GPP8_9ASCO</name>
<dbReference type="EMBL" id="JACBPP010000006">
    <property type="protein sequence ID" value="KAF8000865.1"/>
    <property type="molecule type" value="Genomic_DNA"/>
</dbReference>
<accession>A0A8H7GPP8</accession>
<protein>
    <submittedName>
        <fullName evidence="1">Uncharacterized protein</fullName>
    </submittedName>
</protein>
<evidence type="ECO:0000313" key="1">
    <source>
        <dbReference type="EMBL" id="KAF8000865.1"/>
    </source>
</evidence>
<comment type="caution">
    <text evidence="1">The sequence shown here is derived from an EMBL/GenBank/DDBJ whole genome shotgun (WGS) entry which is preliminary data.</text>
</comment>